<proteinExistence type="predicted"/>
<evidence type="ECO:0000313" key="1">
    <source>
        <dbReference type="EMBL" id="QCO14010.1"/>
    </source>
</evidence>
<dbReference type="RefSeq" id="WP_137138664.1">
    <property type="nucleotide sequence ID" value="NZ_CP032345.1"/>
</dbReference>
<gene>
    <name evidence="1" type="ORF">D3869_01500</name>
</gene>
<dbReference type="EMBL" id="CP032345">
    <property type="protein sequence ID" value="QCO14010.1"/>
    <property type="molecule type" value="Genomic_DNA"/>
</dbReference>
<evidence type="ECO:0008006" key="3">
    <source>
        <dbReference type="Google" id="ProtNLM"/>
    </source>
</evidence>
<evidence type="ECO:0000313" key="2">
    <source>
        <dbReference type="Proteomes" id="UP000298693"/>
    </source>
</evidence>
<reference evidence="1 2" key="1">
    <citation type="submission" date="2018-09" db="EMBL/GenBank/DDBJ databases">
        <title>Whole genome based analysis of evolution and adaptive divergence in Indian and Brazilian strains of Azospirillum brasilense.</title>
        <authorList>
            <person name="Singh C."/>
            <person name="Tripathi A.K."/>
        </authorList>
    </citation>
    <scope>NUCLEOTIDE SEQUENCE [LARGE SCALE GENOMIC DNA]</scope>
    <source>
        <strain evidence="1 2">MTCC4039</strain>
    </source>
</reference>
<dbReference type="Proteomes" id="UP000298693">
    <property type="component" value="Chromosome"/>
</dbReference>
<protein>
    <recommendedName>
        <fullName evidence="3">MmcB family DNA repair protein</fullName>
    </recommendedName>
</protein>
<dbReference type="AlphaFoldDB" id="A0A4D8QXZ7"/>
<name>A0A4D8QXZ7_AZOBR</name>
<accession>A0A4D8QXZ7</accession>
<sequence>MTTAADIKAALRSAYAAPAYAILFEVASSTGANSRRYADAVAMSLWPSHGMHVTGFEIKVYRGDWRRELADPTKAESIAAYCDYWYVVTPENSVITDAEELPAAWGWKVLGADGVIHTKKQAQLTEAKPLDRLFVAAMLRNAHKTDDAQIEAEVKKRLRPLVEHEVDCQTRQYQHLKEFRDKLSGLLGADEARYFRDTELLAAVAAVHKSGLMKSWGGLSTVLSASETLRDAIEQLRGVLIENGFRDPEPKKSNKRRGA</sequence>
<organism evidence="1 2">
    <name type="scientific">Azospirillum brasilense</name>
    <dbReference type="NCBI Taxonomy" id="192"/>
    <lineage>
        <taxon>Bacteria</taxon>
        <taxon>Pseudomonadati</taxon>
        <taxon>Pseudomonadota</taxon>
        <taxon>Alphaproteobacteria</taxon>
        <taxon>Rhodospirillales</taxon>
        <taxon>Azospirillaceae</taxon>
        <taxon>Azospirillum</taxon>
    </lineage>
</organism>